<dbReference type="Pfam" id="PF00788">
    <property type="entry name" value="RA"/>
    <property type="match status" value="2"/>
</dbReference>
<dbReference type="SUPFAM" id="SSF54236">
    <property type="entry name" value="Ubiquitin-like"/>
    <property type="match status" value="2"/>
</dbReference>
<dbReference type="Gene3D" id="3.10.20.90">
    <property type="entry name" value="Phosphatidylinositol 3-kinase Catalytic Subunit, Chain A, domain 1"/>
    <property type="match status" value="2"/>
</dbReference>
<name>A0A1I8P0J0_STOCA</name>
<feature type="region of interest" description="Disordered" evidence="1">
    <location>
        <begin position="1"/>
        <end position="51"/>
    </location>
</feature>
<keyword evidence="4" id="KW-1185">Reference proteome</keyword>
<feature type="compositionally biased region" description="Polar residues" evidence="1">
    <location>
        <begin position="39"/>
        <end position="51"/>
    </location>
</feature>
<dbReference type="VEuPathDB" id="VectorBase:SCAU003753"/>
<dbReference type="SMART" id="SM00314">
    <property type="entry name" value="RA"/>
    <property type="match status" value="2"/>
</dbReference>
<feature type="domain" description="Ras-associating" evidence="2">
    <location>
        <begin position="57"/>
        <end position="150"/>
    </location>
</feature>
<feature type="compositionally biased region" description="Low complexity" evidence="1">
    <location>
        <begin position="15"/>
        <end position="32"/>
    </location>
</feature>
<feature type="domain" description="Ras-associating" evidence="2">
    <location>
        <begin position="151"/>
        <end position="243"/>
    </location>
</feature>
<accession>A0A1I8P0J0</accession>
<dbReference type="FunFam" id="3.10.20.90:FF:000417">
    <property type="entry name" value="GD22628"/>
    <property type="match status" value="1"/>
</dbReference>
<dbReference type="InterPro" id="IPR000159">
    <property type="entry name" value="RA_dom"/>
</dbReference>
<organism evidence="3 4">
    <name type="scientific">Stomoxys calcitrans</name>
    <name type="common">Stable fly</name>
    <name type="synonym">Conops calcitrans</name>
    <dbReference type="NCBI Taxonomy" id="35570"/>
    <lineage>
        <taxon>Eukaryota</taxon>
        <taxon>Metazoa</taxon>
        <taxon>Ecdysozoa</taxon>
        <taxon>Arthropoda</taxon>
        <taxon>Hexapoda</taxon>
        <taxon>Insecta</taxon>
        <taxon>Pterygota</taxon>
        <taxon>Neoptera</taxon>
        <taxon>Endopterygota</taxon>
        <taxon>Diptera</taxon>
        <taxon>Brachycera</taxon>
        <taxon>Muscomorpha</taxon>
        <taxon>Muscoidea</taxon>
        <taxon>Muscidae</taxon>
        <taxon>Stomoxys</taxon>
    </lineage>
</organism>
<dbReference type="GO" id="GO:0045743">
    <property type="term" value="P:positive regulation of fibroblast growth factor receptor signaling pathway"/>
    <property type="evidence" value="ECO:0007669"/>
    <property type="project" value="TreeGrafter"/>
</dbReference>
<dbReference type="GO" id="GO:0045742">
    <property type="term" value="P:positive regulation of epidermal growth factor receptor signaling pathway"/>
    <property type="evidence" value="ECO:0007669"/>
    <property type="project" value="TreeGrafter"/>
</dbReference>
<sequence length="506" mass="55999">MLKHVQISPLRNRSDSVSLRSSTSCASSMCGSPEPPTDLQRTPSRASSFSSLNEQLPQTTIKVFTSCLKIDIEYKTLGIQWDTTSKEVIAQLLRRLKMRHRDPRLFYLSMEVSVRRAGVKTVMVLDEDTRPAILQACHPKGESRFCLQLKPGGLIRVHTSALLPSSQYKSLVISEETTSDELLQLLLSCYNSMEPVEQFSIYEVCPGQEYQRKLHPDDIPLRAQNERCKRGETCHFLVRRNPNYARRRQILNALDEVEQAYASNASANGVNICPNKSYDGDCSMSSLDDSTSLLDISIETLSDDLQSLMTSDEDDECASSTSGCSDTSSEGSSSIRRTPSTLTVIPKSAQLCTQCHNSYKSCDFCHKNQPHAMLTRSPSSVSTTKAGQPLPTSYSPVYNIREIRTATHSFSSLGNDKKLLDIEMNGRFEPSTCRPRPQSVYVGRTVPRIIMDATSPTETTSAVALLQQQQDVNGNHTGGSMSLTTTLGGEEVNNNPAKGLGHFVYI</sequence>
<feature type="region of interest" description="Disordered" evidence="1">
    <location>
        <begin position="309"/>
        <end position="339"/>
    </location>
</feature>
<evidence type="ECO:0000313" key="4">
    <source>
        <dbReference type="Proteomes" id="UP000095300"/>
    </source>
</evidence>
<protein>
    <recommendedName>
        <fullName evidence="2">Ras-associating domain-containing protein</fullName>
    </recommendedName>
</protein>
<evidence type="ECO:0000313" key="3">
    <source>
        <dbReference type="EnsemblMetazoa" id="SCAU003753-PA"/>
    </source>
</evidence>
<dbReference type="EnsemblMetazoa" id="SCAU003753-RA">
    <property type="protein sequence ID" value="SCAU003753-PA"/>
    <property type="gene ID" value="SCAU003753"/>
</dbReference>
<dbReference type="Proteomes" id="UP000095300">
    <property type="component" value="Unassembled WGS sequence"/>
</dbReference>
<feature type="compositionally biased region" description="Low complexity" evidence="1">
    <location>
        <begin position="319"/>
        <end position="334"/>
    </location>
</feature>
<dbReference type="PANTHER" id="PTHR21298">
    <property type="entry name" value="GH01721P"/>
    <property type="match status" value="1"/>
</dbReference>
<dbReference type="PROSITE" id="PS50200">
    <property type="entry name" value="RA"/>
    <property type="match status" value="2"/>
</dbReference>
<dbReference type="FunFam" id="3.10.20.90:FF:000295">
    <property type="entry name" value="AGAP008705-PA"/>
    <property type="match status" value="1"/>
</dbReference>
<reference evidence="3" key="1">
    <citation type="submission" date="2020-05" db="UniProtKB">
        <authorList>
            <consortium name="EnsemblMetazoa"/>
        </authorList>
    </citation>
    <scope>IDENTIFICATION</scope>
    <source>
        <strain evidence="3">USDA</strain>
    </source>
</reference>
<proteinExistence type="predicted"/>
<dbReference type="AlphaFoldDB" id="A0A1I8P0J0"/>
<dbReference type="GO" id="GO:0007165">
    <property type="term" value="P:signal transduction"/>
    <property type="evidence" value="ECO:0007669"/>
    <property type="project" value="InterPro"/>
</dbReference>
<dbReference type="CDD" id="cd17043">
    <property type="entry name" value="RA"/>
    <property type="match status" value="1"/>
</dbReference>
<dbReference type="OrthoDB" id="3908708at2759"/>
<evidence type="ECO:0000259" key="2">
    <source>
        <dbReference type="PROSITE" id="PS50200"/>
    </source>
</evidence>
<evidence type="ECO:0000256" key="1">
    <source>
        <dbReference type="SAM" id="MobiDB-lite"/>
    </source>
</evidence>
<dbReference type="PANTHER" id="PTHR21298:SF2">
    <property type="entry name" value="GH01721P"/>
    <property type="match status" value="1"/>
</dbReference>
<dbReference type="InterPro" id="IPR029071">
    <property type="entry name" value="Ubiquitin-like_domsf"/>
</dbReference>
<gene>
    <name evidence="3" type="primary">106088403</name>
</gene>